<feature type="domain" description="POU-specific" evidence="10">
    <location>
        <begin position="1"/>
        <end position="73"/>
    </location>
</feature>
<evidence type="ECO:0000256" key="4">
    <source>
        <dbReference type="ARBA" id="ARBA00023242"/>
    </source>
</evidence>
<dbReference type="InterPro" id="IPR013847">
    <property type="entry name" value="POU"/>
</dbReference>
<dbReference type="CDD" id="cd00086">
    <property type="entry name" value="homeodomain"/>
    <property type="match status" value="1"/>
</dbReference>
<evidence type="ECO:0000259" key="9">
    <source>
        <dbReference type="PROSITE" id="PS50071"/>
    </source>
</evidence>
<keyword evidence="7" id="KW-0804">Transcription</keyword>
<comment type="caution">
    <text evidence="11">The sequence shown here is derived from an EMBL/GenBank/DDBJ whole genome shotgun (WGS) entry which is preliminary data.</text>
</comment>
<dbReference type="SMART" id="SM00389">
    <property type="entry name" value="HOX"/>
    <property type="match status" value="1"/>
</dbReference>
<comment type="similarity">
    <text evidence="7">Belongs to the POU transcription factor family.</text>
</comment>
<dbReference type="SUPFAM" id="SSF46689">
    <property type="entry name" value="Homeodomain-like"/>
    <property type="match status" value="1"/>
</dbReference>
<dbReference type="Pfam" id="PF00046">
    <property type="entry name" value="Homeodomain"/>
    <property type="match status" value="1"/>
</dbReference>
<keyword evidence="12" id="KW-1185">Reference proteome</keyword>
<dbReference type="InterPro" id="IPR009057">
    <property type="entry name" value="Homeodomain-like_sf"/>
</dbReference>
<proteinExistence type="inferred from homology"/>
<evidence type="ECO:0000256" key="2">
    <source>
        <dbReference type="ARBA" id="ARBA00023125"/>
    </source>
</evidence>
<dbReference type="SMART" id="SM00352">
    <property type="entry name" value="POU"/>
    <property type="match status" value="1"/>
</dbReference>
<dbReference type="SUPFAM" id="SSF47413">
    <property type="entry name" value="lambda repressor-like DNA-binding domains"/>
    <property type="match status" value="1"/>
</dbReference>
<name>A0ABN9DL80_9NEOB</name>
<evidence type="ECO:0000256" key="6">
    <source>
        <dbReference type="RuleBase" id="RU000682"/>
    </source>
</evidence>
<dbReference type="PROSITE" id="PS50071">
    <property type="entry name" value="HOMEOBOX_2"/>
    <property type="match status" value="1"/>
</dbReference>
<evidence type="ECO:0000313" key="11">
    <source>
        <dbReference type="EMBL" id="CAI9572163.1"/>
    </source>
</evidence>
<dbReference type="PROSITE" id="PS00027">
    <property type="entry name" value="HOMEOBOX_1"/>
    <property type="match status" value="1"/>
</dbReference>
<evidence type="ECO:0000259" key="10">
    <source>
        <dbReference type="PROSITE" id="PS51179"/>
    </source>
</evidence>
<evidence type="ECO:0000256" key="5">
    <source>
        <dbReference type="PROSITE-ProRule" id="PRU00108"/>
    </source>
</evidence>
<evidence type="ECO:0000256" key="3">
    <source>
        <dbReference type="ARBA" id="ARBA00023155"/>
    </source>
</evidence>
<feature type="domain" description="Homeobox" evidence="9">
    <location>
        <begin position="87"/>
        <end position="147"/>
    </location>
</feature>
<dbReference type="PROSITE" id="PS00465">
    <property type="entry name" value="POU_2"/>
    <property type="match status" value="1"/>
</dbReference>
<gene>
    <name evidence="11" type="ORF">SPARVUS_LOCUS7388367</name>
</gene>
<dbReference type="Gene3D" id="1.10.10.60">
    <property type="entry name" value="Homeodomain-like"/>
    <property type="match status" value="1"/>
</dbReference>
<sequence length="193" mass="22192">MPSEAEIEQFARDIKQKRVALGFTQEDVGCALGLLFGKMFSQTTICRFESLQLSYKNMCHLKPLLSRWLEEAQRNEKLQEEQALAQSRKRKRRTTIESVAKNHLEVYFLANSKPNAQEIEQIAKGLYLEKDVVRVWFCNRRQKDKRHVVKEPSNEGCDPQHSVPPVLGVASPPQKMRTPRYMSGSSPIYNAAI</sequence>
<dbReference type="PROSITE" id="PS51179">
    <property type="entry name" value="POU_3"/>
    <property type="match status" value="1"/>
</dbReference>
<dbReference type="Proteomes" id="UP001162483">
    <property type="component" value="Unassembled WGS sequence"/>
</dbReference>
<feature type="DNA-binding region" description="Homeobox" evidence="5">
    <location>
        <begin position="89"/>
        <end position="148"/>
    </location>
</feature>
<accession>A0ABN9DL80</accession>
<organism evidence="11 12">
    <name type="scientific">Staurois parvus</name>
    <dbReference type="NCBI Taxonomy" id="386267"/>
    <lineage>
        <taxon>Eukaryota</taxon>
        <taxon>Metazoa</taxon>
        <taxon>Chordata</taxon>
        <taxon>Craniata</taxon>
        <taxon>Vertebrata</taxon>
        <taxon>Euteleostomi</taxon>
        <taxon>Amphibia</taxon>
        <taxon>Batrachia</taxon>
        <taxon>Anura</taxon>
        <taxon>Neobatrachia</taxon>
        <taxon>Ranoidea</taxon>
        <taxon>Ranidae</taxon>
        <taxon>Staurois</taxon>
    </lineage>
</organism>
<dbReference type="PANTHER" id="PTHR11636">
    <property type="entry name" value="POU DOMAIN"/>
    <property type="match status" value="1"/>
</dbReference>
<evidence type="ECO:0000313" key="12">
    <source>
        <dbReference type="Proteomes" id="UP001162483"/>
    </source>
</evidence>
<dbReference type="InterPro" id="IPR001356">
    <property type="entry name" value="HD"/>
</dbReference>
<keyword evidence="4 5" id="KW-0539">Nucleus</keyword>
<keyword evidence="2 5" id="KW-0238">DNA-binding</keyword>
<feature type="region of interest" description="Disordered" evidence="8">
    <location>
        <begin position="147"/>
        <end position="183"/>
    </location>
</feature>
<dbReference type="Gene3D" id="1.10.260.40">
    <property type="entry name" value="lambda repressor-like DNA-binding domains"/>
    <property type="match status" value="1"/>
</dbReference>
<dbReference type="PRINTS" id="PR00028">
    <property type="entry name" value="POUDOMAIN"/>
</dbReference>
<dbReference type="InterPro" id="IPR000327">
    <property type="entry name" value="POU_dom"/>
</dbReference>
<comment type="subcellular location">
    <subcellularLocation>
        <location evidence="1 5 6">Nucleus</location>
    </subcellularLocation>
</comment>
<evidence type="ECO:0000256" key="8">
    <source>
        <dbReference type="SAM" id="MobiDB-lite"/>
    </source>
</evidence>
<evidence type="ECO:0000256" key="1">
    <source>
        <dbReference type="ARBA" id="ARBA00004123"/>
    </source>
</evidence>
<dbReference type="Pfam" id="PF00157">
    <property type="entry name" value="Pou"/>
    <property type="match status" value="1"/>
</dbReference>
<dbReference type="EMBL" id="CATNWA010014466">
    <property type="protein sequence ID" value="CAI9572163.1"/>
    <property type="molecule type" value="Genomic_DNA"/>
</dbReference>
<dbReference type="InterPro" id="IPR050255">
    <property type="entry name" value="POU_domain_TF"/>
</dbReference>
<dbReference type="PANTHER" id="PTHR11636:SF136">
    <property type="entry name" value="POU DOMAIN, CLASS 5, TRANSCRIPTION FACTOR 1.1"/>
    <property type="match status" value="1"/>
</dbReference>
<reference evidence="11" key="1">
    <citation type="submission" date="2023-05" db="EMBL/GenBank/DDBJ databases">
        <authorList>
            <person name="Stuckert A."/>
        </authorList>
    </citation>
    <scope>NUCLEOTIDE SEQUENCE</scope>
</reference>
<evidence type="ECO:0000256" key="7">
    <source>
        <dbReference type="RuleBase" id="RU361194"/>
    </source>
</evidence>
<dbReference type="InterPro" id="IPR017970">
    <property type="entry name" value="Homeobox_CS"/>
</dbReference>
<protein>
    <recommendedName>
        <fullName evidence="7">POU domain protein</fullName>
    </recommendedName>
</protein>
<dbReference type="InterPro" id="IPR010982">
    <property type="entry name" value="Lambda_DNA-bd_dom_sf"/>
</dbReference>
<keyword evidence="3 5" id="KW-0371">Homeobox</keyword>